<protein>
    <submittedName>
        <fullName evidence="1">Uncharacterized protein</fullName>
    </submittedName>
</protein>
<accession>A0ABS7VP36</accession>
<dbReference type="RefSeq" id="WP_224313118.1">
    <property type="nucleotide sequence ID" value="NZ_JAIRBM010000007.1"/>
</dbReference>
<proteinExistence type="predicted"/>
<organism evidence="1 2">
    <name type="scientific">Microvirga puerhi</name>
    <dbReference type="NCBI Taxonomy" id="2876078"/>
    <lineage>
        <taxon>Bacteria</taxon>
        <taxon>Pseudomonadati</taxon>
        <taxon>Pseudomonadota</taxon>
        <taxon>Alphaproteobacteria</taxon>
        <taxon>Hyphomicrobiales</taxon>
        <taxon>Methylobacteriaceae</taxon>
        <taxon>Microvirga</taxon>
    </lineage>
</organism>
<comment type="caution">
    <text evidence="1">The sequence shown here is derived from an EMBL/GenBank/DDBJ whole genome shotgun (WGS) entry which is preliminary data.</text>
</comment>
<reference evidence="1 2" key="1">
    <citation type="submission" date="2021-09" db="EMBL/GenBank/DDBJ databases">
        <title>The complete genome sequence of a new microorganism.</title>
        <authorList>
            <person name="Zi Z."/>
        </authorList>
    </citation>
    <scope>NUCLEOTIDE SEQUENCE [LARGE SCALE GENOMIC DNA]</scope>
    <source>
        <strain evidence="1 2">WGZ8</strain>
    </source>
</reference>
<dbReference type="Proteomes" id="UP000704176">
    <property type="component" value="Unassembled WGS sequence"/>
</dbReference>
<sequence>MDAPSAGWHAASSGAPLLGTRFLVYPQAPFIPGYEEPEAVWISTPAGGVGTGPEDRRMYVVDPLLTKKPYQRPYAPPYAGDLYPPAEPGPDGHFDHIPPGSRQFLAAHAFACVSRVIDIAESYLDRAVPWFFQPTYERLEIVPHLAWTNAQSGYGFLELGEDESRDDPFPYALNFDVIAHETGHLILFGILGVPERLGPSNEYLAYHEFAADFVSLIGLMHFDTALDRMLRRTRGNLFISNELDRIAELFDERQIRKASHSLKLSDVGTEVHDLSRPFTGALFDALLEIFQLILLERGLASLDTRQLSSVRESMTQSDIDRELMVSKHDYQIRHFAVKSALQEARDIIGDALLGSWEDLDPDNFSFRHAALALLWRMERGRGRRFADRIEDNFVWREIL</sequence>
<evidence type="ECO:0000313" key="2">
    <source>
        <dbReference type="Proteomes" id="UP000704176"/>
    </source>
</evidence>
<dbReference type="SUPFAM" id="SSF55486">
    <property type="entry name" value="Metalloproteases ('zincins'), catalytic domain"/>
    <property type="match status" value="1"/>
</dbReference>
<gene>
    <name evidence="1" type="ORF">K9B37_10945</name>
</gene>
<keyword evidence="2" id="KW-1185">Reference proteome</keyword>
<evidence type="ECO:0000313" key="1">
    <source>
        <dbReference type="EMBL" id="MBZ6076792.1"/>
    </source>
</evidence>
<dbReference type="EMBL" id="JAIRBM010000007">
    <property type="protein sequence ID" value="MBZ6076792.1"/>
    <property type="molecule type" value="Genomic_DNA"/>
</dbReference>
<name>A0ABS7VP36_9HYPH</name>